<proteinExistence type="predicted"/>
<evidence type="ECO:0000313" key="3">
    <source>
        <dbReference type="Proteomes" id="UP000770661"/>
    </source>
</evidence>
<comment type="caution">
    <text evidence="2">The sequence shown here is derived from an EMBL/GenBank/DDBJ whole genome shotgun (WGS) entry which is preliminary data.</text>
</comment>
<evidence type="ECO:0000256" key="1">
    <source>
        <dbReference type="SAM" id="MobiDB-lite"/>
    </source>
</evidence>
<reference evidence="2" key="1">
    <citation type="submission" date="2020-07" db="EMBL/GenBank/DDBJ databases">
        <title>The High-quality genome of the commercially important snow crab, Chionoecetes opilio.</title>
        <authorList>
            <person name="Jeong J.-H."/>
            <person name="Ryu S."/>
        </authorList>
    </citation>
    <scope>NUCLEOTIDE SEQUENCE</scope>
    <source>
        <strain evidence="2">MADBK_172401_WGS</strain>
        <tissue evidence="2">Digestive gland</tissue>
    </source>
</reference>
<dbReference type="OrthoDB" id="6728421at2759"/>
<sequence>MASHVQPGLQTRSPGPTATEAQTLTRLSNKMGKELESWCSEKQRKKAAGADHVPCPLSCPLGRCVCYVQHGHTQLCSCGIDCSPMGLTRHHEGPESESEPPIIL</sequence>
<dbReference type="Proteomes" id="UP000770661">
    <property type="component" value="Unassembled WGS sequence"/>
</dbReference>
<feature type="compositionally biased region" description="Polar residues" evidence="1">
    <location>
        <begin position="8"/>
        <end position="22"/>
    </location>
</feature>
<keyword evidence="3" id="KW-1185">Reference proteome</keyword>
<accession>A0A8J8WA61</accession>
<gene>
    <name evidence="2" type="ORF">GWK47_003173</name>
</gene>
<protein>
    <submittedName>
        <fullName evidence="2">Uncharacterized protein</fullName>
    </submittedName>
</protein>
<feature type="region of interest" description="Disordered" evidence="1">
    <location>
        <begin position="1"/>
        <end position="22"/>
    </location>
</feature>
<evidence type="ECO:0000313" key="2">
    <source>
        <dbReference type="EMBL" id="KAG0694199.1"/>
    </source>
</evidence>
<dbReference type="AlphaFoldDB" id="A0A8J8WA61"/>
<dbReference type="EMBL" id="JACEEZ010026183">
    <property type="protein sequence ID" value="KAG0694199.1"/>
    <property type="molecule type" value="Genomic_DNA"/>
</dbReference>
<name>A0A8J8WA61_CHIOP</name>
<organism evidence="2 3">
    <name type="scientific">Chionoecetes opilio</name>
    <name type="common">Atlantic snow crab</name>
    <name type="synonym">Cancer opilio</name>
    <dbReference type="NCBI Taxonomy" id="41210"/>
    <lineage>
        <taxon>Eukaryota</taxon>
        <taxon>Metazoa</taxon>
        <taxon>Ecdysozoa</taxon>
        <taxon>Arthropoda</taxon>
        <taxon>Crustacea</taxon>
        <taxon>Multicrustacea</taxon>
        <taxon>Malacostraca</taxon>
        <taxon>Eumalacostraca</taxon>
        <taxon>Eucarida</taxon>
        <taxon>Decapoda</taxon>
        <taxon>Pleocyemata</taxon>
        <taxon>Brachyura</taxon>
        <taxon>Eubrachyura</taxon>
        <taxon>Majoidea</taxon>
        <taxon>Majidae</taxon>
        <taxon>Chionoecetes</taxon>
    </lineage>
</organism>